<keyword evidence="2" id="KW-0472">Membrane</keyword>
<evidence type="ECO:0000313" key="5">
    <source>
        <dbReference type="EMBL" id="KAA8594356.1"/>
    </source>
</evidence>
<gene>
    <name evidence="5" type="ORF">FQN60_005190</name>
</gene>
<comment type="caution">
    <text evidence="5">The sequence shown here is derived from an EMBL/GenBank/DDBJ whole genome shotgun (WGS) entry which is preliminary data.</text>
</comment>
<feature type="domain" description="Cadherin" evidence="4">
    <location>
        <begin position="19"/>
        <end position="67"/>
    </location>
</feature>
<dbReference type="Gene3D" id="2.60.40.60">
    <property type="entry name" value="Cadherins"/>
    <property type="match status" value="1"/>
</dbReference>
<evidence type="ECO:0000256" key="2">
    <source>
        <dbReference type="ARBA" id="ARBA00023136"/>
    </source>
</evidence>
<proteinExistence type="predicted"/>
<accession>A0A5J5DLQ0</accession>
<dbReference type="InterPro" id="IPR002126">
    <property type="entry name" value="Cadherin-like_dom"/>
</dbReference>
<dbReference type="GO" id="GO:0016020">
    <property type="term" value="C:membrane"/>
    <property type="evidence" value="ECO:0007669"/>
    <property type="project" value="UniProtKB-SubCell"/>
</dbReference>
<evidence type="ECO:0000313" key="6">
    <source>
        <dbReference type="Proteomes" id="UP000327493"/>
    </source>
</evidence>
<name>A0A5J5DLQ0_9PERO</name>
<reference evidence="5 6" key="1">
    <citation type="submission" date="2019-08" db="EMBL/GenBank/DDBJ databases">
        <title>A chromosome-level genome assembly, high-density linkage maps, and genome scans reveal the genomic architecture of hybrid incompatibilities underlying speciation via character displacement in darters (Percidae: Etheostominae).</title>
        <authorList>
            <person name="Moran R.L."/>
            <person name="Catchen J.M."/>
            <person name="Fuller R.C."/>
        </authorList>
    </citation>
    <scope>NUCLEOTIDE SEQUENCE [LARGE SCALE GENOMIC DNA]</scope>
    <source>
        <strain evidence="5">EspeVRDwgs_2016</strain>
        <tissue evidence="5">Muscle</tissue>
    </source>
</reference>
<organism evidence="5 6">
    <name type="scientific">Etheostoma spectabile</name>
    <name type="common">orangethroat darter</name>
    <dbReference type="NCBI Taxonomy" id="54343"/>
    <lineage>
        <taxon>Eukaryota</taxon>
        <taxon>Metazoa</taxon>
        <taxon>Chordata</taxon>
        <taxon>Craniata</taxon>
        <taxon>Vertebrata</taxon>
        <taxon>Euteleostomi</taxon>
        <taxon>Actinopterygii</taxon>
        <taxon>Neopterygii</taxon>
        <taxon>Teleostei</taxon>
        <taxon>Neoteleostei</taxon>
        <taxon>Acanthomorphata</taxon>
        <taxon>Eupercaria</taxon>
        <taxon>Perciformes</taxon>
        <taxon>Percoidei</taxon>
        <taxon>Percidae</taxon>
        <taxon>Etheostomatinae</taxon>
        <taxon>Etheostoma</taxon>
    </lineage>
</organism>
<protein>
    <recommendedName>
        <fullName evidence="4">Cadherin domain-containing protein</fullName>
    </recommendedName>
</protein>
<dbReference type="GO" id="GO:0005509">
    <property type="term" value="F:calcium ion binding"/>
    <property type="evidence" value="ECO:0007669"/>
    <property type="project" value="UniProtKB-UniRule"/>
</dbReference>
<evidence type="ECO:0000256" key="3">
    <source>
        <dbReference type="PROSITE-ProRule" id="PRU00043"/>
    </source>
</evidence>
<dbReference type="SUPFAM" id="SSF49313">
    <property type="entry name" value="Cadherin-like"/>
    <property type="match status" value="1"/>
</dbReference>
<dbReference type="EMBL" id="VOFY01000003">
    <property type="protein sequence ID" value="KAA8594356.1"/>
    <property type="molecule type" value="Genomic_DNA"/>
</dbReference>
<comment type="subcellular location">
    <subcellularLocation>
        <location evidence="1">Membrane</location>
    </subcellularLocation>
</comment>
<sequence length="111" mass="11878">MLCLINCAAVRFLPSNQGLDFEKSSTHTLLVAVENEVPFATPLPTATATVVVTVQDVTETPGSDPVEKHVVKREALAVDTGHTQEVTCEYTVVLRVADNEGLEPDSTVQAT</sequence>
<dbReference type="AlphaFoldDB" id="A0A5J5DLQ0"/>
<dbReference type="GO" id="GO:0007156">
    <property type="term" value="P:homophilic cell adhesion via plasma membrane adhesion molecules"/>
    <property type="evidence" value="ECO:0007669"/>
    <property type="project" value="InterPro"/>
</dbReference>
<evidence type="ECO:0000256" key="1">
    <source>
        <dbReference type="ARBA" id="ARBA00004370"/>
    </source>
</evidence>
<dbReference type="InterPro" id="IPR015919">
    <property type="entry name" value="Cadherin-like_sf"/>
</dbReference>
<feature type="non-terminal residue" evidence="5">
    <location>
        <position position="111"/>
    </location>
</feature>
<dbReference type="Proteomes" id="UP000327493">
    <property type="component" value="Chromosome 3"/>
</dbReference>
<keyword evidence="3" id="KW-0106">Calcium</keyword>
<keyword evidence="6" id="KW-1185">Reference proteome</keyword>
<evidence type="ECO:0000259" key="4">
    <source>
        <dbReference type="PROSITE" id="PS50268"/>
    </source>
</evidence>
<dbReference type="PROSITE" id="PS50268">
    <property type="entry name" value="CADHERIN_2"/>
    <property type="match status" value="1"/>
</dbReference>